<gene>
    <name evidence="1" type="ORF">JKILLFL_G1830</name>
</gene>
<feature type="non-terminal residue" evidence="1">
    <location>
        <position position="182"/>
    </location>
</feature>
<name>A0A9N8LUU3_9BASI</name>
<feature type="non-terminal residue" evidence="1">
    <location>
        <position position="1"/>
    </location>
</feature>
<sequence>PPQHPHALSGSLETSVLEKRNKIINPPTASFGWLPGFQGPTWPRANRDEMTEPTTEAAKTLATSAAAATAASSAELMERSAAAGNVGLKPVSLPCAHPIPVKPVQGFGWGPNFQGPSWPRSLLSSIFSSSAAAGDIEKRNSPHSGSICYSGKVAETTASEAVVPAAVGAASSSLTSIPTTRS</sequence>
<dbReference type="EMBL" id="CAJHJF010006530">
    <property type="protein sequence ID" value="CAD6957111.1"/>
    <property type="molecule type" value="Genomic_DNA"/>
</dbReference>
<proteinExistence type="predicted"/>
<accession>A0A9N8LUU3</accession>
<dbReference type="Proteomes" id="UP000836404">
    <property type="component" value="Unassembled WGS sequence"/>
</dbReference>
<dbReference type="AlphaFoldDB" id="A0A9N8LUU3"/>
<evidence type="ECO:0000313" key="2">
    <source>
        <dbReference type="Proteomes" id="UP000836404"/>
    </source>
</evidence>
<keyword evidence="2" id="KW-1185">Reference proteome</keyword>
<organism evidence="1 2">
    <name type="scientific">Tilletia laevis</name>
    <dbReference type="NCBI Taxonomy" id="157183"/>
    <lineage>
        <taxon>Eukaryota</taxon>
        <taxon>Fungi</taxon>
        <taxon>Dikarya</taxon>
        <taxon>Basidiomycota</taxon>
        <taxon>Ustilaginomycotina</taxon>
        <taxon>Exobasidiomycetes</taxon>
        <taxon>Tilletiales</taxon>
        <taxon>Tilletiaceae</taxon>
        <taxon>Tilletia</taxon>
    </lineage>
</organism>
<reference evidence="1 2" key="1">
    <citation type="submission" date="2020-10" db="EMBL/GenBank/DDBJ databases">
        <authorList>
            <person name="Sedaghatjoo S."/>
        </authorList>
    </citation>
    <scope>NUCLEOTIDE SEQUENCE [LARGE SCALE GENOMIC DNA]</scope>
    <source>
        <strain evidence="1 2">LLFL</strain>
    </source>
</reference>
<comment type="caution">
    <text evidence="1">The sequence shown here is derived from an EMBL/GenBank/DDBJ whole genome shotgun (WGS) entry which is preliminary data.</text>
</comment>
<protein>
    <submittedName>
        <fullName evidence="1">Uncharacterized protein</fullName>
    </submittedName>
</protein>
<evidence type="ECO:0000313" key="1">
    <source>
        <dbReference type="EMBL" id="CAD6957111.1"/>
    </source>
</evidence>